<evidence type="ECO:0000313" key="5">
    <source>
        <dbReference type="Proteomes" id="UP000297245"/>
    </source>
</evidence>
<keyword evidence="5" id="KW-1185">Reference proteome</keyword>
<dbReference type="OrthoDB" id="5945905at2759"/>
<protein>
    <recommendedName>
        <fullName evidence="3">DDE Tnp4 domain-containing protein</fullName>
    </recommendedName>
</protein>
<gene>
    <name evidence="4" type="ORF">K435DRAFT_73659</name>
</gene>
<dbReference type="PANTHER" id="PTHR34615:SF1">
    <property type="entry name" value="PX DOMAIN-CONTAINING PROTEIN"/>
    <property type="match status" value="1"/>
</dbReference>
<evidence type="ECO:0000256" key="2">
    <source>
        <dbReference type="ARBA" id="ARBA00022723"/>
    </source>
</evidence>
<evidence type="ECO:0000256" key="1">
    <source>
        <dbReference type="ARBA" id="ARBA00001968"/>
    </source>
</evidence>
<dbReference type="Proteomes" id="UP000297245">
    <property type="component" value="Unassembled WGS sequence"/>
</dbReference>
<sequence length="382" mass="44517">MESIILEQQISFRKLLSKLLYAVDEEQTELYIGKMRPGGRANILEWGDAVWLQQFRFTQREVRQLILALDMPTEIHCPESRNREDAITALCMLLHRLAYPTRLCDVQMQMGWERTRFSRITRATALFLYNRWKHLLRFNPIRLTPEKLVDYATIIQNKGCPLDCVVAFIDGTLEETARPSRNQRLVYNGWKRKHCLKYHVVTAPDGLVIHVYGPVEGRRHDSTVLKQSGLTDILEKHFWSPEHKRLFIYGDPAYAISGHILAPYKGLTLDRAQRKFNGKMSKVREAVEWSFKEANSQFAFFNFALNQKVLLQPVGLFYLVGLLLCNCHTILHRPQIPQYFDCTPPTLAEYFQGRLMTSIWIDGALLLPGRKFLMTKQRLCMI</sequence>
<dbReference type="AlphaFoldDB" id="A0A4S8KQH7"/>
<feature type="domain" description="DDE Tnp4" evidence="3">
    <location>
        <begin position="169"/>
        <end position="309"/>
    </location>
</feature>
<dbReference type="Pfam" id="PF13359">
    <property type="entry name" value="DDE_Tnp_4"/>
    <property type="match status" value="1"/>
</dbReference>
<organism evidence="4 5">
    <name type="scientific">Dendrothele bispora (strain CBS 962.96)</name>
    <dbReference type="NCBI Taxonomy" id="1314807"/>
    <lineage>
        <taxon>Eukaryota</taxon>
        <taxon>Fungi</taxon>
        <taxon>Dikarya</taxon>
        <taxon>Basidiomycota</taxon>
        <taxon>Agaricomycotina</taxon>
        <taxon>Agaricomycetes</taxon>
        <taxon>Agaricomycetidae</taxon>
        <taxon>Agaricales</taxon>
        <taxon>Agaricales incertae sedis</taxon>
        <taxon>Dendrothele</taxon>
    </lineage>
</organism>
<keyword evidence="2" id="KW-0479">Metal-binding</keyword>
<dbReference type="InterPro" id="IPR027806">
    <property type="entry name" value="HARBI1_dom"/>
</dbReference>
<evidence type="ECO:0000259" key="3">
    <source>
        <dbReference type="Pfam" id="PF13359"/>
    </source>
</evidence>
<name>A0A4S8KQH7_DENBC</name>
<accession>A0A4S8KQH7</accession>
<dbReference type="PANTHER" id="PTHR34615">
    <property type="entry name" value="PX DOMAIN-CONTAINING PROTEIN"/>
    <property type="match status" value="1"/>
</dbReference>
<reference evidence="4 5" key="1">
    <citation type="journal article" date="2019" name="Nat. Ecol. Evol.">
        <title>Megaphylogeny resolves global patterns of mushroom evolution.</title>
        <authorList>
            <person name="Varga T."/>
            <person name="Krizsan K."/>
            <person name="Foldi C."/>
            <person name="Dima B."/>
            <person name="Sanchez-Garcia M."/>
            <person name="Sanchez-Ramirez S."/>
            <person name="Szollosi G.J."/>
            <person name="Szarkandi J.G."/>
            <person name="Papp V."/>
            <person name="Albert L."/>
            <person name="Andreopoulos W."/>
            <person name="Angelini C."/>
            <person name="Antonin V."/>
            <person name="Barry K.W."/>
            <person name="Bougher N.L."/>
            <person name="Buchanan P."/>
            <person name="Buyck B."/>
            <person name="Bense V."/>
            <person name="Catcheside P."/>
            <person name="Chovatia M."/>
            <person name="Cooper J."/>
            <person name="Damon W."/>
            <person name="Desjardin D."/>
            <person name="Finy P."/>
            <person name="Geml J."/>
            <person name="Haridas S."/>
            <person name="Hughes K."/>
            <person name="Justo A."/>
            <person name="Karasinski D."/>
            <person name="Kautmanova I."/>
            <person name="Kiss B."/>
            <person name="Kocsube S."/>
            <person name="Kotiranta H."/>
            <person name="LaButti K.M."/>
            <person name="Lechner B.E."/>
            <person name="Liimatainen K."/>
            <person name="Lipzen A."/>
            <person name="Lukacs Z."/>
            <person name="Mihaltcheva S."/>
            <person name="Morgado L.N."/>
            <person name="Niskanen T."/>
            <person name="Noordeloos M.E."/>
            <person name="Ohm R.A."/>
            <person name="Ortiz-Santana B."/>
            <person name="Ovrebo C."/>
            <person name="Racz N."/>
            <person name="Riley R."/>
            <person name="Savchenko A."/>
            <person name="Shiryaev A."/>
            <person name="Soop K."/>
            <person name="Spirin V."/>
            <person name="Szebenyi C."/>
            <person name="Tomsovsky M."/>
            <person name="Tulloss R.E."/>
            <person name="Uehling J."/>
            <person name="Grigoriev I.V."/>
            <person name="Vagvolgyi C."/>
            <person name="Papp T."/>
            <person name="Martin F.M."/>
            <person name="Miettinen O."/>
            <person name="Hibbett D.S."/>
            <person name="Nagy L.G."/>
        </authorList>
    </citation>
    <scope>NUCLEOTIDE SEQUENCE [LARGE SCALE GENOMIC DNA]</scope>
    <source>
        <strain evidence="4 5">CBS 962.96</strain>
    </source>
</reference>
<evidence type="ECO:0000313" key="4">
    <source>
        <dbReference type="EMBL" id="THU77873.1"/>
    </source>
</evidence>
<proteinExistence type="predicted"/>
<comment type="cofactor">
    <cofactor evidence="1">
        <name>a divalent metal cation</name>
        <dbReference type="ChEBI" id="CHEBI:60240"/>
    </cofactor>
</comment>
<dbReference type="EMBL" id="ML180319">
    <property type="protein sequence ID" value="THU77873.1"/>
    <property type="molecule type" value="Genomic_DNA"/>
</dbReference>
<dbReference type="GO" id="GO:0046872">
    <property type="term" value="F:metal ion binding"/>
    <property type="evidence" value="ECO:0007669"/>
    <property type="project" value="UniProtKB-KW"/>
</dbReference>